<feature type="compositionally biased region" description="Low complexity" evidence="1">
    <location>
        <begin position="243"/>
        <end position="255"/>
    </location>
</feature>
<feature type="compositionally biased region" description="Low complexity" evidence="1">
    <location>
        <begin position="291"/>
        <end position="321"/>
    </location>
</feature>
<feature type="compositionally biased region" description="Basic and acidic residues" evidence="1">
    <location>
        <begin position="391"/>
        <end position="412"/>
    </location>
</feature>
<organism evidence="2 3">
    <name type="scientific">Hohenbuehelia grisea</name>
    <dbReference type="NCBI Taxonomy" id="104357"/>
    <lineage>
        <taxon>Eukaryota</taxon>
        <taxon>Fungi</taxon>
        <taxon>Dikarya</taxon>
        <taxon>Basidiomycota</taxon>
        <taxon>Agaricomycotina</taxon>
        <taxon>Agaricomycetes</taxon>
        <taxon>Agaricomycetidae</taxon>
        <taxon>Agaricales</taxon>
        <taxon>Pleurotineae</taxon>
        <taxon>Pleurotaceae</taxon>
        <taxon>Hohenbuehelia</taxon>
    </lineage>
</organism>
<evidence type="ECO:0000313" key="2">
    <source>
        <dbReference type="EMBL" id="KAL0958970.1"/>
    </source>
</evidence>
<feature type="region of interest" description="Disordered" evidence="1">
    <location>
        <begin position="225"/>
        <end position="461"/>
    </location>
</feature>
<feature type="compositionally biased region" description="Low complexity" evidence="1">
    <location>
        <begin position="374"/>
        <end position="389"/>
    </location>
</feature>
<comment type="caution">
    <text evidence="2">The sequence shown here is derived from an EMBL/GenBank/DDBJ whole genome shotgun (WGS) entry which is preliminary data.</text>
</comment>
<feature type="compositionally biased region" description="Basic and acidic residues" evidence="1">
    <location>
        <begin position="323"/>
        <end position="369"/>
    </location>
</feature>
<proteinExistence type="predicted"/>
<gene>
    <name evidence="2" type="ORF">HGRIS_014282</name>
</gene>
<keyword evidence="3" id="KW-1185">Reference proteome</keyword>
<reference evidence="3" key="1">
    <citation type="submission" date="2024-06" db="EMBL/GenBank/DDBJ databases">
        <title>Multi-omics analyses provide insights into the biosynthesis of the anticancer antibiotic pleurotin in Hohenbuehelia grisea.</title>
        <authorList>
            <person name="Weaver J.A."/>
            <person name="Alberti F."/>
        </authorList>
    </citation>
    <scope>NUCLEOTIDE SEQUENCE [LARGE SCALE GENOMIC DNA]</scope>
    <source>
        <strain evidence="3">T-177</strain>
    </source>
</reference>
<feature type="region of interest" description="Disordered" evidence="1">
    <location>
        <begin position="81"/>
        <end position="179"/>
    </location>
</feature>
<dbReference type="EMBL" id="JASNQZ010000003">
    <property type="protein sequence ID" value="KAL0958970.1"/>
    <property type="molecule type" value="Genomic_DNA"/>
</dbReference>
<feature type="compositionally biased region" description="Low complexity" evidence="1">
    <location>
        <begin position="413"/>
        <end position="422"/>
    </location>
</feature>
<sequence>MLQLASNYLISPLPEFTGGLPSSLDGFTALPEVDEELERKIQHYRTLSDEVLDPIASSCGEPNCPLSCQCVPFPLTPTAAQVASTQPPEDPISRGPTPSTAHLGVLEQPYTTPSNIVTPIIPNTSSRVPSGLSLTRQPDGLDRRPQRSQSFSSRPSSRSRSRPPSLDTTRPNSPLRISVSRADTYPFFARETPGQDVEQRMRSRLHDILQDTTVSSSLPNMSSAHQFMSARHDPVPRSTADISRPPSSSASSSSRAPPPPPRSAGAVLSSSTLPGPPARINIASSVPSPCTTTHVPATASTPTATSATQAISHASSAALALEKAQRAEKERQKSERERNREERRADKDRRSDKEREWSDRLRPDAERVRTQVPSSSTTPALTSSSSHSSTTHRDIPHREHTHRDATSHKDDYSPSTSIPSSSGTLRRDGSIHQRVAPASLRDSTIHVGPHSQYSSFSRSSGRKIATTMGDNRVAGLYA</sequence>
<evidence type="ECO:0000256" key="1">
    <source>
        <dbReference type="SAM" id="MobiDB-lite"/>
    </source>
</evidence>
<evidence type="ECO:0000313" key="3">
    <source>
        <dbReference type="Proteomes" id="UP001556367"/>
    </source>
</evidence>
<protein>
    <submittedName>
        <fullName evidence="2">Uncharacterized protein</fullName>
    </submittedName>
</protein>
<dbReference type="Proteomes" id="UP001556367">
    <property type="component" value="Unassembled WGS sequence"/>
</dbReference>
<feature type="compositionally biased region" description="Polar residues" evidence="1">
    <location>
        <begin position="109"/>
        <end position="136"/>
    </location>
</feature>
<name>A0ABR3JSX8_9AGAR</name>
<feature type="compositionally biased region" description="Low complexity" evidence="1">
    <location>
        <begin position="147"/>
        <end position="165"/>
    </location>
</feature>
<accession>A0ABR3JSX8</accession>